<gene>
    <name evidence="5" type="ORF">PPERSA_00139</name>
</gene>
<keyword evidence="2 3" id="KW-0143">Chaperone</keyword>
<dbReference type="EMBL" id="LDAU01000201">
    <property type="protein sequence ID" value="KRW99972.1"/>
    <property type="molecule type" value="Genomic_DNA"/>
</dbReference>
<feature type="coiled-coil region" evidence="4">
    <location>
        <begin position="128"/>
        <end position="162"/>
    </location>
</feature>
<comment type="similarity">
    <text evidence="1 3">Belongs to the prefoldin subunit alpha family.</text>
</comment>
<accession>A0A0V0QD36</accession>
<dbReference type="InterPro" id="IPR004127">
    <property type="entry name" value="Prefoldin_subunit_alpha"/>
</dbReference>
<keyword evidence="6" id="KW-1185">Reference proteome</keyword>
<evidence type="ECO:0000313" key="5">
    <source>
        <dbReference type="EMBL" id="KRW99972.1"/>
    </source>
</evidence>
<evidence type="ECO:0000256" key="3">
    <source>
        <dbReference type="PIRNR" id="PIRNR016396"/>
    </source>
</evidence>
<organism evidence="5 6">
    <name type="scientific">Pseudocohnilembus persalinus</name>
    <name type="common">Ciliate</name>
    <dbReference type="NCBI Taxonomy" id="266149"/>
    <lineage>
        <taxon>Eukaryota</taxon>
        <taxon>Sar</taxon>
        <taxon>Alveolata</taxon>
        <taxon>Ciliophora</taxon>
        <taxon>Intramacronucleata</taxon>
        <taxon>Oligohymenophorea</taxon>
        <taxon>Scuticociliatia</taxon>
        <taxon>Philasterida</taxon>
        <taxon>Pseudocohnilembidae</taxon>
        <taxon>Pseudocohnilembus</taxon>
    </lineage>
</organism>
<dbReference type="GO" id="GO:0005737">
    <property type="term" value="C:cytoplasm"/>
    <property type="evidence" value="ECO:0007669"/>
    <property type="project" value="UniProtKB-ARBA"/>
</dbReference>
<dbReference type="Proteomes" id="UP000054937">
    <property type="component" value="Unassembled WGS sequence"/>
</dbReference>
<dbReference type="GO" id="GO:0007017">
    <property type="term" value="P:microtubule-based process"/>
    <property type="evidence" value="ECO:0007669"/>
    <property type="project" value="TreeGrafter"/>
</dbReference>
<dbReference type="Gene3D" id="1.10.287.370">
    <property type="match status" value="1"/>
</dbReference>
<dbReference type="GO" id="GO:0015631">
    <property type="term" value="F:tubulin binding"/>
    <property type="evidence" value="ECO:0007669"/>
    <property type="project" value="TreeGrafter"/>
</dbReference>
<comment type="subunit">
    <text evidence="3">Heterohexamer of two PFD-alpha type and four PFD-beta type subunits.</text>
</comment>
<dbReference type="InParanoid" id="A0A0V0QD36"/>
<dbReference type="CDD" id="cd23156">
    <property type="entry name" value="Prefoldin_3"/>
    <property type="match status" value="1"/>
</dbReference>
<dbReference type="OMA" id="YNWDVAQ"/>
<dbReference type="SUPFAM" id="SSF46579">
    <property type="entry name" value="Prefoldin"/>
    <property type="match status" value="1"/>
</dbReference>
<dbReference type="InterPro" id="IPR009053">
    <property type="entry name" value="Prefoldin"/>
</dbReference>
<dbReference type="PANTHER" id="PTHR12409">
    <property type="entry name" value="PREFOLDIN SUBUNIT 3"/>
    <property type="match status" value="1"/>
</dbReference>
<protein>
    <recommendedName>
        <fullName evidence="3">Prefoldin subunit 3</fullName>
    </recommendedName>
</protein>
<comment type="caution">
    <text evidence="5">The sequence shown here is derived from an EMBL/GenBank/DDBJ whole genome shotgun (WGS) entry which is preliminary data.</text>
</comment>
<dbReference type="PANTHER" id="PTHR12409:SF0">
    <property type="entry name" value="PREFOLDIN SUBUNIT 3"/>
    <property type="match status" value="1"/>
</dbReference>
<dbReference type="GO" id="GO:0007021">
    <property type="term" value="P:tubulin complex assembly"/>
    <property type="evidence" value="ECO:0007669"/>
    <property type="project" value="TreeGrafter"/>
</dbReference>
<evidence type="ECO:0000256" key="4">
    <source>
        <dbReference type="SAM" id="Coils"/>
    </source>
</evidence>
<sequence length="180" mass="20911">MDLQLTISNPDNPRKIPQTIFIEDISTIVTKYGAPKLLEGFNEIFNKYKLMEMQITKQKESMQQKIPEIRKAIEIVEFLSKDHEADIPIDFLLSDTIWAKAKIAKDVQKVALWLGANVMVEFSFDEAKTLLTRNLQNAEANLKSYEEDLNFLQDQITTCEVNISRVYNQNVKNNEQRQQQ</sequence>
<reference evidence="5 6" key="1">
    <citation type="journal article" date="2015" name="Sci. Rep.">
        <title>Genome of the facultative scuticociliatosis pathogen Pseudocohnilembus persalinus provides insight into its virulence through horizontal gene transfer.</title>
        <authorList>
            <person name="Xiong J."/>
            <person name="Wang G."/>
            <person name="Cheng J."/>
            <person name="Tian M."/>
            <person name="Pan X."/>
            <person name="Warren A."/>
            <person name="Jiang C."/>
            <person name="Yuan D."/>
            <person name="Miao W."/>
        </authorList>
    </citation>
    <scope>NUCLEOTIDE SEQUENCE [LARGE SCALE GENOMIC DNA]</scope>
    <source>
        <strain evidence="5">36N120E</strain>
    </source>
</reference>
<proteinExistence type="inferred from homology"/>
<dbReference type="Pfam" id="PF02996">
    <property type="entry name" value="Prefoldin"/>
    <property type="match status" value="1"/>
</dbReference>
<dbReference type="AlphaFoldDB" id="A0A0V0QD36"/>
<dbReference type="GO" id="GO:0016272">
    <property type="term" value="C:prefoldin complex"/>
    <property type="evidence" value="ECO:0007669"/>
    <property type="project" value="UniProtKB-UniRule"/>
</dbReference>
<evidence type="ECO:0000256" key="1">
    <source>
        <dbReference type="ARBA" id="ARBA00010048"/>
    </source>
</evidence>
<evidence type="ECO:0000313" key="6">
    <source>
        <dbReference type="Proteomes" id="UP000054937"/>
    </source>
</evidence>
<name>A0A0V0QD36_PSEPJ</name>
<dbReference type="FunCoup" id="A0A0V0QD36">
    <property type="interactions" value="385"/>
</dbReference>
<dbReference type="InterPro" id="IPR016655">
    <property type="entry name" value="PFD3"/>
</dbReference>
<dbReference type="OrthoDB" id="6375174at2759"/>
<comment type="function">
    <text evidence="3">Binds specifically to cytosolic chaperonin (c-CPN) and transfers target proteins to it. Binds to nascent polypeptide chain and promotes folding in an environment in which there are many competing pathways for nonnative proteins.</text>
</comment>
<evidence type="ECO:0000256" key="2">
    <source>
        <dbReference type="ARBA" id="ARBA00023186"/>
    </source>
</evidence>
<dbReference type="PIRSF" id="PIRSF016396">
    <property type="entry name" value="Prefoldin_subunit_3"/>
    <property type="match status" value="1"/>
</dbReference>
<dbReference type="FunFam" id="1.10.287.370:FF:000001">
    <property type="entry name" value="Prefoldin subunit 3"/>
    <property type="match status" value="1"/>
</dbReference>
<dbReference type="GO" id="GO:0006457">
    <property type="term" value="P:protein folding"/>
    <property type="evidence" value="ECO:0007669"/>
    <property type="project" value="UniProtKB-UniRule"/>
</dbReference>
<keyword evidence="4" id="KW-0175">Coiled coil</keyword>